<dbReference type="Gene3D" id="2.60.120.10">
    <property type="entry name" value="Jelly Rolls"/>
    <property type="match status" value="1"/>
</dbReference>
<evidence type="ECO:0000259" key="1">
    <source>
        <dbReference type="Pfam" id="PF07883"/>
    </source>
</evidence>
<dbReference type="SUPFAM" id="SSF51182">
    <property type="entry name" value="RmlC-like cupins"/>
    <property type="match status" value="1"/>
</dbReference>
<keyword evidence="3" id="KW-1185">Reference proteome</keyword>
<feature type="domain" description="Cupin type-2" evidence="1">
    <location>
        <begin position="93"/>
        <end position="155"/>
    </location>
</feature>
<dbReference type="InterPro" id="IPR013096">
    <property type="entry name" value="Cupin_2"/>
</dbReference>
<name>A1T2M7_MYCVP</name>
<sequence length="173" mass="17922">MIRKANIRRSVRVEVAASRPHTLRGKPMKHVVTVAASVIAATFAPATAGATPPEGDVERTELGQGTTNAPVVIVSVGQPTTLYVQELELNGPAGSGWHTHPGPEHTVITEGTVHVQSAPDCVPVAYPAGQSVFIPAGVPHTVRNEGPGDAHAVVTYTLPADRAVRDDAPAACP</sequence>
<dbReference type="KEGG" id="mva:Mvan_0588"/>
<dbReference type="HOGENOM" id="CLU_137310_0_0_11"/>
<dbReference type="AlphaFoldDB" id="A1T2M7"/>
<dbReference type="InterPro" id="IPR011051">
    <property type="entry name" value="RmlC_Cupin_sf"/>
</dbReference>
<organism evidence="2 3">
    <name type="scientific">Mycolicibacterium vanbaalenii (strain DSM 7251 / JCM 13017 / BCRC 16820 / KCTC 9966 / NRRL B-24157 / PYR-1)</name>
    <name type="common">Mycobacterium vanbaalenii</name>
    <dbReference type="NCBI Taxonomy" id="350058"/>
    <lineage>
        <taxon>Bacteria</taxon>
        <taxon>Bacillati</taxon>
        <taxon>Actinomycetota</taxon>
        <taxon>Actinomycetes</taxon>
        <taxon>Mycobacteriales</taxon>
        <taxon>Mycobacteriaceae</taxon>
        <taxon>Mycolicibacterium</taxon>
    </lineage>
</organism>
<gene>
    <name evidence="2" type="ordered locus">Mvan_0588</name>
</gene>
<accession>A1T2M7</accession>
<proteinExistence type="predicted"/>
<dbReference type="Proteomes" id="UP000009159">
    <property type="component" value="Chromosome"/>
</dbReference>
<dbReference type="EMBL" id="CP000511">
    <property type="protein sequence ID" value="ABM11427.1"/>
    <property type="molecule type" value="Genomic_DNA"/>
</dbReference>
<evidence type="ECO:0000313" key="2">
    <source>
        <dbReference type="EMBL" id="ABM11427.1"/>
    </source>
</evidence>
<dbReference type="InterPro" id="IPR014710">
    <property type="entry name" value="RmlC-like_jellyroll"/>
</dbReference>
<dbReference type="Pfam" id="PF07883">
    <property type="entry name" value="Cupin_2"/>
    <property type="match status" value="1"/>
</dbReference>
<protein>
    <submittedName>
        <fullName evidence="2">Cupin 2, conserved barrel domain protein</fullName>
    </submittedName>
</protein>
<evidence type="ECO:0000313" key="3">
    <source>
        <dbReference type="Proteomes" id="UP000009159"/>
    </source>
</evidence>
<reference evidence="2" key="1">
    <citation type="submission" date="2006-12" db="EMBL/GenBank/DDBJ databases">
        <title>Complete sequence of Mycobacterium vanbaalenii PYR-1.</title>
        <authorList>
            <consortium name="US DOE Joint Genome Institute"/>
            <person name="Copeland A."/>
            <person name="Lucas S."/>
            <person name="Lapidus A."/>
            <person name="Barry K."/>
            <person name="Detter J.C."/>
            <person name="Glavina del Rio T."/>
            <person name="Hammon N."/>
            <person name="Israni S."/>
            <person name="Dalin E."/>
            <person name="Tice H."/>
            <person name="Pitluck S."/>
            <person name="Singan V."/>
            <person name="Schmutz J."/>
            <person name="Larimer F."/>
            <person name="Land M."/>
            <person name="Hauser L."/>
            <person name="Kyrpides N."/>
            <person name="Anderson I.J."/>
            <person name="Miller C."/>
            <person name="Richardson P."/>
        </authorList>
    </citation>
    <scope>NUCLEOTIDE SEQUENCE [LARGE SCALE GENOMIC DNA]</scope>
    <source>
        <strain evidence="2">PYR-1</strain>
    </source>
</reference>
<dbReference type="eggNOG" id="COG1917">
    <property type="taxonomic scope" value="Bacteria"/>
</dbReference>